<evidence type="ECO:0000256" key="2">
    <source>
        <dbReference type="ARBA" id="ARBA00022448"/>
    </source>
</evidence>
<evidence type="ECO:0000256" key="3">
    <source>
        <dbReference type="ARBA" id="ARBA00022475"/>
    </source>
</evidence>
<evidence type="ECO:0000256" key="1">
    <source>
        <dbReference type="ARBA" id="ARBA00004651"/>
    </source>
</evidence>
<dbReference type="InterPro" id="IPR045324">
    <property type="entry name" value="Small_multidrug_res"/>
</dbReference>
<sequence>MPWIVLLASAVLEAVWATALGLSDGLTRPIPVLVFAVGLVLSMAGLGWAAKHIPMGTAYAVWTGVGAALTVGYAMATGHEGVSPLKLLFIGGIIAAVGGLKLLPSSTPGGH</sequence>
<organism evidence="9 10">
    <name type="scientific">Arthrobacter horti</name>
    <dbReference type="NCBI Taxonomy" id="3068273"/>
    <lineage>
        <taxon>Bacteria</taxon>
        <taxon>Bacillati</taxon>
        <taxon>Actinomycetota</taxon>
        <taxon>Actinomycetes</taxon>
        <taxon>Micrococcales</taxon>
        <taxon>Micrococcaceae</taxon>
        <taxon>Arthrobacter</taxon>
    </lineage>
</organism>
<evidence type="ECO:0000313" key="10">
    <source>
        <dbReference type="Proteomes" id="UP001232725"/>
    </source>
</evidence>
<evidence type="ECO:0000256" key="5">
    <source>
        <dbReference type="ARBA" id="ARBA00022989"/>
    </source>
</evidence>
<dbReference type="SUPFAM" id="SSF103481">
    <property type="entry name" value="Multidrug resistance efflux transporter EmrE"/>
    <property type="match status" value="1"/>
</dbReference>
<evidence type="ECO:0000256" key="6">
    <source>
        <dbReference type="ARBA" id="ARBA00023136"/>
    </source>
</evidence>
<evidence type="ECO:0000313" key="9">
    <source>
        <dbReference type="EMBL" id="MDP5227410.1"/>
    </source>
</evidence>
<keyword evidence="3" id="KW-1003">Cell membrane</keyword>
<comment type="similarity">
    <text evidence="7">Belongs to the drug/metabolite transporter (DMT) superfamily. Small multidrug resistance (SMR) (TC 2.A.7.1) family.</text>
</comment>
<reference evidence="9 10" key="1">
    <citation type="submission" date="2023-08" db="EMBL/GenBank/DDBJ databases">
        <title>Arthrobacter horti sp. nov., isolated from forest soil.</title>
        <authorList>
            <person name="Park M."/>
        </authorList>
    </citation>
    <scope>NUCLEOTIDE SEQUENCE [LARGE SCALE GENOMIC DNA]</scope>
    <source>
        <strain evidence="9 10">YJM1</strain>
    </source>
</reference>
<evidence type="ECO:0000256" key="4">
    <source>
        <dbReference type="ARBA" id="ARBA00022692"/>
    </source>
</evidence>
<dbReference type="InterPro" id="IPR000390">
    <property type="entry name" value="Small_drug/metabolite_transptr"/>
</dbReference>
<feature type="transmembrane region" description="Helical" evidence="8">
    <location>
        <begin position="82"/>
        <end position="103"/>
    </location>
</feature>
<dbReference type="EMBL" id="JAVALS010000005">
    <property type="protein sequence ID" value="MDP5227410.1"/>
    <property type="molecule type" value="Genomic_DNA"/>
</dbReference>
<comment type="caution">
    <text evidence="9">The sequence shown here is derived from an EMBL/GenBank/DDBJ whole genome shotgun (WGS) entry which is preliminary data.</text>
</comment>
<evidence type="ECO:0000256" key="8">
    <source>
        <dbReference type="SAM" id="Phobius"/>
    </source>
</evidence>
<dbReference type="PANTHER" id="PTHR30561">
    <property type="entry name" value="SMR FAMILY PROTON-DEPENDENT DRUG EFFLUX TRANSPORTER SUGE"/>
    <property type="match status" value="1"/>
</dbReference>
<keyword evidence="10" id="KW-1185">Reference proteome</keyword>
<feature type="transmembrane region" description="Helical" evidence="8">
    <location>
        <begin position="57"/>
        <end position="76"/>
    </location>
</feature>
<keyword evidence="5 8" id="KW-1133">Transmembrane helix</keyword>
<dbReference type="Proteomes" id="UP001232725">
    <property type="component" value="Unassembled WGS sequence"/>
</dbReference>
<name>A0ABT9IPB9_9MICC</name>
<keyword evidence="6 8" id="KW-0472">Membrane</keyword>
<dbReference type="Gene3D" id="1.10.3730.20">
    <property type="match status" value="1"/>
</dbReference>
<dbReference type="RefSeq" id="WP_305996458.1">
    <property type="nucleotide sequence ID" value="NZ_JAVALS010000005.1"/>
</dbReference>
<evidence type="ECO:0000256" key="7">
    <source>
        <dbReference type="RuleBase" id="RU003942"/>
    </source>
</evidence>
<accession>A0ABT9IPB9</accession>
<gene>
    <name evidence="9" type="ORF">Q9R02_09625</name>
</gene>
<keyword evidence="4 7" id="KW-0812">Transmembrane</keyword>
<protein>
    <submittedName>
        <fullName evidence="9">Multidrug efflux SMR transporter</fullName>
    </submittedName>
</protein>
<keyword evidence="2" id="KW-0813">Transport</keyword>
<comment type="subcellular location">
    <subcellularLocation>
        <location evidence="1 7">Cell membrane</location>
        <topology evidence="1 7">Multi-pass membrane protein</topology>
    </subcellularLocation>
</comment>
<proteinExistence type="inferred from homology"/>
<dbReference type="PANTHER" id="PTHR30561:SF0">
    <property type="entry name" value="GUANIDINIUM EXPORTER"/>
    <property type="match status" value="1"/>
</dbReference>
<feature type="transmembrane region" description="Helical" evidence="8">
    <location>
        <begin position="33"/>
        <end position="50"/>
    </location>
</feature>
<dbReference type="Pfam" id="PF00893">
    <property type="entry name" value="Multi_Drug_Res"/>
    <property type="match status" value="1"/>
</dbReference>
<dbReference type="InterPro" id="IPR037185">
    <property type="entry name" value="EmrE-like"/>
</dbReference>